<protein>
    <submittedName>
        <fullName evidence="1">Uncharacterized protein</fullName>
    </submittedName>
</protein>
<dbReference type="EMBL" id="CABWMV010000006">
    <property type="protein sequence ID" value="VXC56404.1"/>
    <property type="molecule type" value="Genomic_DNA"/>
</dbReference>
<name>A0A653ZNE3_SPHMU</name>
<gene>
    <name evidence="1" type="ORF">SPHINGO8BC_140242</name>
</gene>
<reference evidence="1 2" key="1">
    <citation type="submission" date="2019-10" db="EMBL/GenBank/DDBJ databases">
        <authorList>
            <person name="Karimi E."/>
        </authorList>
    </citation>
    <scope>NUCLEOTIDE SEQUENCE [LARGE SCALE GENOMIC DNA]</scope>
    <source>
        <strain evidence="1">Sphingobacterium sp. 8BC</strain>
    </source>
</reference>
<evidence type="ECO:0000313" key="2">
    <source>
        <dbReference type="Proteomes" id="UP000432350"/>
    </source>
</evidence>
<accession>A0A653ZNE3</accession>
<dbReference type="Proteomes" id="UP000432350">
    <property type="component" value="Unassembled WGS sequence"/>
</dbReference>
<evidence type="ECO:0000313" key="1">
    <source>
        <dbReference type="EMBL" id="VXC56404.1"/>
    </source>
</evidence>
<organism evidence="1 2">
    <name type="scientific">Sphingobacterium multivorum</name>
    <dbReference type="NCBI Taxonomy" id="28454"/>
    <lineage>
        <taxon>Bacteria</taxon>
        <taxon>Pseudomonadati</taxon>
        <taxon>Bacteroidota</taxon>
        <taxon>Sphingobacteriia</taxon>
        <taxon>Sphingobacteriales</taxon>
        <taxon>Sphingobacteriaceae</taxon>
        <taxon>Sphingobacterium</taxon>
    </lineage>
</organism>
<dbReference type="AlphaFoldDB" id="A0A653ZNE3"/>
<sequence>MNTKIRPEGRIGFSREKRLDAVAVKLYFVNSILHKSVNKNHYTK</sequence>
<proteinExistence type="predicted"/>